<evidence type="ECO:0000313" key="9">
    <source>
        <dbReference type="Proteomes" id="UP000553980"/>
    </source>
</evidence>
<sequence>MSQPSGLRARKRLATRRAISQVADRLFLERGFENVTVDEIAAAAGIGRMTVFNYFPRKEDMFFDRDEEGRETVREALRQRDSGESPIETLRLLAHRLVAEQAPYLEFSSRSQDFIKTVEQSETLRARARVIRDELAQVVAKSLAECLGYEPADADAHLAAGLLVAAWTAAFLEAHRIFRQTQDADAAKAAFLVIVDKGVLGVKAAMAETPYV</sequence>
<organism evidence="7 8">
    <name type="scientific">Brucella pecoris</name>
    <dbReference type="NCBI Taxonomy" id="867683"/>
    <lineage>
        <taxon>Bacteria</taxon>
        <taxon>Pseudomonadati</taxon>
        <taxon>Pseudomonadota</taxon>
        <taxon>Alphaproteobacteria</taxon>
        <taxon>Hyphomicrobiales</taxon>
        <taxon>Brucellaceae</taxon>
        <taxon>Brucella/Ochrobactrum group</taxon>
        <taxon>Brucella</taxon>
    </lineage>
</organism>
<keyword evidence="1" id="KW-0805">Transcription regulation</keyword>
<dbReference type="InterPro" id="IPR050109">
    <property type="entry name" value="HTH-type_TetR-like_transc_reg"/>
</dbReference>
<keyword evidence="3" id="KW-0804">Transcription</keyword>
<dbReference type="PANTHER" id="PTHR30055">
    <property type="entry name" value="HTH-TYPE TRANSCRIPTIONAL REGULATOR RUTR"/>
    <property type="match status" value="1"/>
</dbReference>
<dbReference type="AlphaFoldDB" id="A0A5C5CCV9"/>
<evidence type="ECO:0000256" key="3">
    <source>
        <dbReference type="ARBA" id="ARBA00023163"/>
    </source>
</evidence>
<reference evidence="7" key="2">
    <citation type="submission" date="2019-06" db="EMBL/GenBank/DDBJ databases">
        <authorList>
            <person name="Hu M."/>
        </authorList>
    </citation>
    <scope>NUCLEOTIDE SEQUENCE</scope>
    <source>
        <strain evidence="7">08RB2639</strain>
    </source>
</reference>
<dbReference type="EMBL" id="VEWK01000015">
    <property type="protein sequence ID" value="TNV09160.1"/>
    <property type="molecule type" value="Genomic_DNA"/>
</dbReference>
<dbReference type="Proteomes" id="UP000553980">
    <property type="component" value="Unassembled WGS sequence"/>
</dbReference>
<dbReference type="SUPFAM" id="SSF46689">
    <property type="entry name" value="Homeodomain-like"/>
    <property type="match status" value="1"/>
</dbReference>
<evidence type="ECO:0000256" key="2">
    <source>
        <dbReference type="ARBA" id="ARBA00023125"/>
    </source>
</evidence>
<accession>A0A5C5CCV9</accession>
<dbReference type="Gene3D" id="1.10.357.10">
    <property type="entry name" value="Tetracycline Repressor, domain 2"/>
    <property type="match status" value="1"/>
</dbReference>
<gene>
    <name evidence="7" type="ORF">FIB18_21510</name>
    <name evidence="6" type="ORF">GGQ79_004379</name>
</gene>
<dbReference type="OrthoDB" id="9816431at2"/>
<proteinExistence type="predicted"/>
<evidence type="ECO:0000256" key="1">
    <source>
        <dbReference type="ARBA" id="ARBA00023015"/>
    </source>
</evidence>
<reference evidence="6 9" key="3">
    <citation type="submission" date="2020-08" db="EMBL/GenBank/DDBJ databases">
        <title>Genomic Encyclopedia of Type Strains, Phase IV (KMG-IV): sequencing the most valuable type-strain genomes for metagenomic binning, comparative biology and taxonomic classification.</title>
        <authorList>
            <person name="Goeker M."/>
        </authorList>
    </citation>
    <scope>NUCLEOTIDE SEQUENCE [LARGE SCALE GENOMIC DNA]</scope>
    <source>
        <strain evidence="6 9">DSM 23868</strain>
    </source>
</reference>
<evidence type="ECO:0000313" key="8">
    <source>
        <dbReference type="Proteomes" id="UP000313390"/>
    </source>
</evidence>
<dbReference type="RefSeq" id="WP_140022662.1">
    <property type="nucleotide sequence ID" value="NZ_JACIEX010000014.1"/>
</dbReference>
<feature type="domain" description="HTH tetR-type" evidence="5">
    <location>
        <begin position="13"/>
        <end position="73"/>
    </location>
</feature>
<dbReference type="Proteomes" id="UP000313390">
    <property type="component" value="Unassembled WGS sequence"/>
</dbReference>
<reference evidence="7 8" key="1">
    <citation type="journal article" date="2011" name="Int. J. Syst. Evol. Microbiol.">
        <title>Ochrobactrum pecoris sp. nov., isolated from farm animals.</title>
        <authorList>
            <person name="Kampfer P."/>
            <person name="Huber B."/>
            <person name="Busse H.J."/>
            <person name="Scholz H.C."/>
            <person name="Tomaso H."/>
            <person name="Hotzel H."/>
            <person name="Melzer F."/>
        </authorList>
    </citation>
    <scope>NUCLEOTIDE SEQUENCE [LARGE SCALE GENOMIC DNA]</scope>
    <source>
        <strain evidence="7 8">08RB2639</strain>
    </source>
</reference>
<dbReference type="PRINTS" id="PR00455">
    <property type="entry name" value="HTHTETR"/>
</dbReference>
<keyword evidence="2 4" id="KW-0238">DNA-binding</keyword>
<protein>
    <submittedName>
        <fullName evidence="6">AcrR family transcriptional regulator</fullName>
    </submittedName>
    <submittedName>
        <fullName evidence="7">TetR family transcriptional regulator</fullName>
    </submittedName>
</protein>
<evidence type="ECO:0000256" key="4">
    <source>
        <dbReference type="PROSITE-ProRule" id="PRU00335"/>
    </source>
</evidence>
<dbReference type="GO" id="GO:0000976">
    <property type="term" value="F:transcription cis-regulatory region binding"/>
    <property type="evidence" value="ECO:0007669"/>
    <property type="project" value="TreeGrafter"/>
</dbReference>
<dbReference type="EMBL" id="JACIEX010000014">
    <property type="protein sequence ID" value="MBB4095826.1"/>
    <property type="molecule type" value="Genomic_DNA"/>
</dbReference>
<feature type="DNA-binding region" description="H-T-H motif" evidence="4">
    <location>
        <begin position="36"/>
        <end position="55"/>
    </location>
</feature>
<dbReference type="GO" id="GO:0003700">
    <property type="term" value="F:DNA-binding transcription factor activity"/>
    <property type="evidence" value="ECO:0007669"/>
    <property type="project" value="TreeGrafter"/>
</dbReference>
<comment type="caution">
    <text evidence="7">The sequence shown here is derived from an EMBL/GenBank/DDBJ whole genome shotgun (WGS) entry which is preliminary data.</text>
</comment>
<dbReference type="PROSITE" id="PS50977">
    <property type="entry name" value="HTH_TETR_2"/>
    <property type="match status" value="1"/>
</dbReference>
<keyword evidence="9" id="KW-1185">Reference proteome</keyword>
<dbReference type="InterPro" id="IPR001647">
    <property type="entry name" value="HTH_TetR"/>
</dbReference>
<evidence type="ECO:0000313" key="6">
    <source>
        <dbReference type="EMBL" id="MBB4095826.1"/>
    </source>
</evidence>
<dbReference type="InterPro" id="IPR009057">
    <property type="entry name" value="Homeodomain-like_sf"/>
</dbReference>
<evidence type="ECO:0000259" key="5">
    <source>
        <dbReference type="PROSITE" id="PS50977"/>
    </source>
</evidence>
<dbReference type="Gene3D" id="1.10.10.60">
    <property type="entry name" value="Homeodomain-like"/>
    <property type="match status" value="1"/>
</dbReference>
<dbReference type="PANTHER" id="PTHR30055:SF234">
    <property type="entry name" value="HTH-TYPE TRANSCRIPTIONAL REGULATOR BETI"/>
    <property type="match status" value="1"/>
</dbReference>
<name>A0A5C5CCV9_9HYPH</name>
<evidence type="ECO:0000313" key="7">
    <source>
        <dbReference type="EMBL" id="TNV09160.1"/>
    </source>
</evidence>
<dbReference type="Pfam" id="PF00440">
    <property type="entry name" value="TetR_N"/>
    <property type="match status" value="1"/>
</dbReference>